<feature type="domain" description="Core-binding (CB)" evidence="7">
    <location>
        <begin position="1"/>
        <end position="89"/>
    </location>
</feature>
<gene>
    <name evidence="8" type="primary">xerD_2</name>
    <name evidence="8" type="ORF">MM817_01691</name>
</gene>
<dbReference type="EMBL" id="JALBUF010000004">
    <property type="protein sequence ID" value="MCI0183414.1"/>
    <property type="molecule type" value="Genomic_DNA"/>
</dbReference>
<dbReference type="RefSeq" id="WP_241713689.1">
    <property type="nucleotide sequence ID" value="NZ_JALBUF010000004.1"/>
</dbReference>
<dbReference type="InterPro" id="IPR013762">
    <property type="entry name" value="Integrase-like_cat_sf"/>
</dbReference>
<dbReference type="Gene3D" id="1.10.150.130">
    <property type="match status" value="1"/>
</dbReference>
<keyword evidence="3 5" id="KW-0238">DNA-binding</keyword>
<keyword evidence="4" id="KW-0233">DNA recombination</keyword>
<dbReference type="PROSITE" id="PS51900">
    <property type="entry name" value="CB"/>
    <property type="match status" value="1"/>
</dbReference>
<evidence type="ECO:0000256" key="2">
    <source>
        <dbReference type="ARBA" id="ARBA00022908"/>
    </source>
</evidence>
<evidence type="ECO:0000256" key="5">
    <source>
        <dbReference type="PROSITE-ProRule" id="PRU01248"/>
    </source>
</evidence>
<dbReference type="GO" id="GO:0006310">
    <property type="term" value="P:DNA recombination"/>
    <property type="evidence" value="ECO:0007669"/>
    <property type="project" value="UniProtKB-KW"/>
</dbReference>
<evidence type="ECO:0000256" key="3">
    <source>
        <dbReference type="ARBA" id="ARBA00023125"/>
    </source>
</evidence>
<comment type="similarity">
    <text evidence="1">Belongs to the 'phage' integrase family.</text>
</comment>
<evidence type="ECO:0000313" key="8">
    <source>
        <dbReference type="EMBL" id="MCI0183414.1"/>
    </source>
</evidence>
<proteinExistence type="inferred from homology"/>
<comment type="caution">
    <text evidence="8">The sequence shown here is derived from an EMBL/GenBank/DDBJ whole genome shotgun (WGS) entry which is preliminary data.</text>
</comment>
<keyword evidence="2" id="KW-0229">DNA integration</keyword>
<name>A0A9X2AC29_9BACL</name>
<dbReference type="GO" id="GO:0003677">
    <property type="term" value="F:DNA binding"/>
    <property type="evidence" value="ECO:0007669"/>
    <property type="project" value="UniProtKB-UniRule"/>
</dbReference>
<dbReference type="Proteomes" id="UP001139263">
    <property type="component" value="Unassembled WGS sequence"/>
</dbReference>
<dbReference type="Pfam" id="PF02899">
    <property type="entry name" value="Phage_int_SAM_1"/>
    <property type="match status" value="1"/>
</dbReference>
<dbReference type="SUPFAM" id="SSF56349">
    <property type="entry name" value="DNA breaking-rejoining enzymes"/>
    <property type="match status" value="1"/>
</dbReference>
<dbReference type="PANTHER" id="PTHR30349:SF41">
    <property type="entry name" value="INTEGRASE_RECOMBINASE PROTEIN MJ0367-RELATED"/>
    <property type="match status" value="1"/>
</dbReference>
<sequence>MLLAAGIKEYLEYMVNIERSAETVRSYNSHYKLFIKHLESHYNCQVYIEDITKQDVDNYLAHLRNVCEYKPTSRAHVVNALRPFFRYSLQREWIVKNIMLSVDNIKVPQKERNYLTAVEVNQLVDKIDHSLVRLVSWFLFRTGLRISECLNLTINDVDFAKRQITIIAGKGNKDRIIPMSASVWERLYVYLQSERPSSASTLFFITKRSGKLTRTTVNNKLKYAAQNLGWTQPVTAHVLRHSFSFNLIKNKVSIVEVQKLLGHTSLAVTSVYAHTDLDELTKAVNTLL</sequence>
<dbReference type="Gene3D" id="1.10.443.10">
    <property type="entry name" value="Intergrase catalytic core"/>
    <property type="match status" value="1"/>
</dbReference>
<evidence type="ECO:0000313" key="9">
    <source>
        <dbReference type="Proteomes" id="UP001139263"/>
    </source>
</evidence>
<organism evidence="8 9">
    <name type="scientific">Sulfoacidibacillus ferrooxidans</name>
    <dbReference type="NCBI Taxonomy" id="2005001"/>
    <lineage>
        <taxon>Bacteria</taxon>
        <taxon>Bacillati</taxon>
        <taxon>Bacillota</taxon>
        <taxon>Bacilli</taxon>
        <taxon>Bacillales</taxon>
        <taxon>Alicyclobacillaceae</taxon>
        <taxon>Sulfoacidibacillus</taxon>
    </lineage>
</organism>
<dbReference type="InterPro" id="IPR002104">
    <property type="entry name" value="Integrase_catalytic"/>
</dbReference>
<dbReference type="PROSITE" id="PS51898">
    <property type="entry name" value="TYR_RECOMBINASE"/>
    <property type="match status" value="1"/>
</dbReference>
<evidence type="ECO:0000256" key="4">
    <source>
        <dbReference type="ARBA" id="ARBA00023172"/>
    </source>
</evidence>
<evidence type="ECO:0000256" key="1">
    <source>
        <dbReference type="ARBA" id="ARBA00008857"/>
    </source>
</evidence>
<dbReference type="InterPro" id="IPR010998">
    <property type="entry name" value="Integrase_recombinase_N"/>
</dbReference>
<protein>
    <submittedName>
        <fullName evidence="8">Tyrosine recombinase XerD</fullName>
    </submittedName>
</protein>
<evidence type="ECO:0000259" key="6">
    <source>
        <dbReference type="PROSITE" id="PS51898"/>
    </source>
</evidence>
<dbReference type="InterPro" id="IPR050090">
    <property type="entry name" value="Tyrosine_recombinase_XerCD"/>
</dbReference>
<evidence type="ECO:0000259" key="7">
    <source>
        <dbReference type="PROSITE" id="PS51900"/>
    </source>
</evidence>
<dbReference type="GO" id="GO:0015074">
    <property type="term" value="P:DNA integration"/>
    <property type="evidence" value="ECO:0007669"/>
    <property type="project" value="UniProtKB-KW"/>
</dbReference>
<dbReference type="Pfam" id="PF00589">
    <property type="entry name" value="Phage_integrase"/>
    <property type="match status" value="1"/>
</dbReference>
<dbReference type="InterPro" id="IPR044068">
    <property type="entry name" value="CB"/>
</dbReference>
<keyword evidence="9" id="KW-1185">Reference proteome</keyword>
<dbReference type="PANTHER" id="PTHR30349">
    <property type="entry name" value="PHAGE INTEGRASE-RELATED"/>
    <property type="match status" value="1"/>
</dbReference>
<feature type="domain" description="Tyr recombinase" evidence="6">
    <location>
        <begin position="110"/>
        <end position="285"/>
    </location>
</feature>
<accession>A0A9X2AC29</accession>
<reference evidence="8" key="1">
    <citation type="submission" date="2022-03" db="EMBL/GenBank/DDBJ databases">
        <title>Draft Genome Sequence of Firmicute Strain S0AB, a Heterotrophic Iron/Sulfur-Oxidizing Extreme Acidophile.</title>
        <authorList>
            <person name="Vergara E."/>
            <person name="Pakostova E."/>
            <person name="Johnson D.B."/>
            <person name="Holmes D.S."/>
        </authorList>
    </citation>
    <scope>NUCLEOTIDE SEQUENCE</scope>
    <source>
        <strain evidence="8">S0AB</strain>
    </source>
</reference>
<dbReference type="InterPro" id="IPR011010">
    <property type="entry name" value="DNA_brk_join_enz"/>
</dbReference>
<dbReference type="InterPro" id="IPR004107">
    <property type="entry name" value="Integrase_SAM-like_N"/>
</dbReference>
<dbReference type="AlphaFoldDB" id="A0A9X2AC29"/>